<dbReference type="EMBL" id="REGN01012061">
    <property type="protein sequence ID" value="RMZ96578.1"/>
    <property type="molecule type" value="Genomic_DNA"/>
</dbReference>
<comment type="caution">
    <text evidence="1">The sequence shown here is derived from an EMBL/GenBank/DDBJ whole genome shotgun (WGS) entry which is preliminary data.</text>
</comment>
<dbReference type="Proteomes" id="UP000276133">
    <property type="component" value="Unassembled WGS sequence"/>
</dbReference>
<name>A0A3M7PC00_BRAPC</name>
<dbReference type="AlphaFoldDB" id="A0A3M7PC00"/>
<keyword evidence="2" id="KW-1185">Reference proteome</keyword>
<evidence type="ECO:0000313" key="2">
    <source>
        <dbReference type="Proteomes" id="UP000276133"/>
    </source>
</evidence>
<gene>
    <name evidence="1" type="ORF">BpHYR1_028599</name>
</gene>
<protein>
    <submittedName>
        <fullName evidence="1">Uncharacterized protein</fullName>
    </submittedName>
</protein>
<reference evidence="1 2" key="1">
    <citation type="journal article" date="2018" name="Sci. Rep.">
        <title>Genomic signatures of local adaptation to the degree of environmental predictability in rotifers.</title>
        <authorList>
            <person name="Franch-Gras L."/>
            <person name="Hahn C."/>
            <person name="Garcia-Roger E.M."/>
            <person name="Carmona M.J."/>
            <person name="Serra M."/>
            <person name="Gomez A."/>
        </authorList>
    </citation>
    <scope>NUCLEOTIDE SEQUENCE [LARGE SCALE GENOMIC DNA]</scope>
    <source>
        <strain evidence="1">HYR1</strain>
    </source>
</reference>
<organism evidence="1 2">
    <name type="scientific">Brachionus plicatilis</name>
    <name type="common">Marine rotifer</name>
    <name type="synonym">Brachionus muelleri</name>
    <dbReference type="NCBI Taxonomy" id="10195"/>
    <lineage>
        <taxon>Eukaryota</taxon>
        <taxon>Metazoa</taxon>
        <taxon>Spiralia</taxon>
        <taxon>Gnathifera</taxon>
        <taxon>Rotifera</taxon>
        <taxon>Eurotatoria</taxon>
        <taxon>Monogononta</taxon>
        <taxon>Pseudotrocha</taxon>
        <taxon>Ploima</taxon>
        <taxon>Brachionidae</taxon>
        <taxon>Brachionus</taxon>
    </lineage>
</organism>
<feature type="non-terminal residue" evidence="1">
    <location>
        <position position="1"/>
    </location>
</feature>
<proteinExistence type="predicted"/>
<evidence type="ECO:0000313" key="1">
    <source>
        <dbReference type="EMBL" id="RMZ96578.1"/>
    </source>
</evidence>
<accession>A0A3M7PC00</accession>
<sequence length="111" mass="13081">FHWSSIFLFKRSISEYRINQHRNNKTRLILCSKVRAADGVFIDDIFIASTKDLNLDEFKSPFLYLKLNFSQDNSMSILNLYIKPTNSCNYLMPVSNHPEHQNIQDLIQNIQ</sequence>